<evidence type="ECO:0000313" key="2">
    <source>
        <dbReference type="Proteomes" id="UP001595698"/>
    </source>
</evidence>
<keyword evidence="2" id="KW-1185">Reference proteome</keyword>
<protein>
    <submittedName>
        <fullName evidence="1">Uncharacterized protein</fullName>
    </submittedName>
</protein>
<dbReference type="RefSeq" id="WP_386188526.1">
    <property type="nucleotide sequence ID" value="NZ_JBHSBC010000004.1"/>
</dbReference>
<evidence type="ECO:0000313" key="1">
    <source>
        <dbReference type="EMBL" id="MFC3979692.1"/>
    </source>
</evidence>
<proteinExistence type="predicted"/>
<dbReference type="EMBL" id="JBHSBC010000004">
    <property type="protein sequence ID" value="MFC3979692.1"/>
    <property type="molecule type" value="Genomic_DNA"/>
</dbReference>
<organism evidence="1 2">
    <name type="scientific">Streptosporangium jomthongense</name>
    <dbReference type="NCBI Taxonomy" id="1193683"/>
    <lineage>
        <taxon>Bacteria</taxon>
        <taxon>Bacillati</taxon>
        <taxon>Actinomycetota</taxon>
        <taxon>Actinomycetes</taxon>
        <taxon>Streptosporangiales</taxon>
        <taxon>Streptosporangiaceae</taxon>
        <taxon>Streptosporangium</taxon>
    </lineage>
</organism>
<name>A0ABV8ETL4_9ACTN</name>
<dbReference type="Proteomes" id="UP001595698">
    <property type="component" value="Unassembled WGS sequence"/>
</dbReference>
<comment type="caution">
    <text evidence="1">The sequence shown here is derived from an EMBL/GenBank/DDBJ whole genome shotgun (WGS) entry which is preliminary data.</text>
</comment>
<sequence>MMKPSDTLPVALAAEAAYSWCNEHRTASANCAVLPHSSREAKGGNQ</sequence>
<gene>
    <name evidence="1" type="ORF">ACFOYY_06160</name>
</gene>
<reference evidence="2" key="1">
    <citation type="journal article" date="2019" name="Int. J. Syst. Evol. Microbiol.">
        <title>The Global Catalogue of Microorganisms (GCM) 10K type strain sequencing project: providing services to taxonomists for standard genome sequencing and annotation.</title>
        <authorList>
            <consortium name="The Broad Institute Genomics Platform"/>
            <consortium name="The Broad Institute Genome Sequencing Center for Infectious Disease"/>
            <person name="Wu L."/>
            <person name="Ma J."/>
        </authorList>
    </citation>
    <scope>NUCLEOTIDE SEQUENCE [LARGE SCALE GENOMIC DNA]</scope>
    <source>
        <strain evidence="2">TBRC 7912</strain>
    </source>
</reference>
<accession>A0ABV8ETL4</accession>